<dbReference type="OrthoDB" id="428293at2759"/>
<evidence type="ECO:0000256" key="2">
    <source>
        <dbReference type="ARBA" id="ARBA00006375"/>
    </source>
</evidence>
<dbReference type="InterPro" id="IPR018108">
    <property type="entry name" value="MCP_transmembrane"/>
</dbReference>
<dbReference type="PANTHER" id="PTHR45683">
    <property type="entry name" value="MITOCHONDRIAL NICOTINAMIDE ADENINE DINUCLEOTIDE TRANSPORTER 1-RELATED-RELATED"/>
    <property type="match status" value="1"/>
</dbReference>
<keyword evidence="7 11" id="KW-1133">Transmembrane helix</keyword>
<feature type="repeat" description="Solcar" evidence="9">
    <location>
        <begin position="1"/>
        <end position="88"/>
    </location>
</feature>
<dbReference type="AlphaFoldDB" id="A0A6A7C4H4"/>
<evidence type="ECO:0000256" key="6">
    <source>
        <dbReference type="ARBA" id="ARBA00022792"/>
    </source>
</evidence>
<name>A0A6A7C4H4_9PEZI</name>
<dbReference type="PROSITE" id="PS50920">
    <property type="entry name" value="SOLCAR"/>
    <property type="match status" value="3"/>
</dbReference>
<dbReference type="InterPro" id="IPR044712">
    <property type="entry name" value="SLC25A32-like"/>
</dbReference>
<evidence type="ECO:0000313" key="13">
    <source>
        <dbReference type="Proteomes" id="UP000799421"/>
    </source>
</evidence>
<evidence type="ECO:0000313" key="12">
    <source>
        <dbReference type="EMBL" id="KAF2861949.1"/>
    </source>
</evidence>
<evidence type="ECO:0000256" key="4">
    <source>
        <dbReference type="ARBA" id="ARBA00022692"/>
    </source>
</evidence>
<evidence type="ECO:0000256" key="7">
    <source>
        <dbReference type="ARBA" id="ARBA00022989"/>
    </source>
</evidence>
<keyword evidence="6" id="KW-0496">Mitochondrion</keyword>
<keyword evidence="13" id="KW-1185">Reference proteome</keyword>
<organism evidence="12 13">
    <name type="scientific">Piedraia hortae CBS 480.64</name>
    <dbReference type="NCBI Taxonomy" id="1314780"/>
    <lineage>
        <taxon>Eukaryota</taxon>
        <taxon>Fungi</taxon>
        <taxon>Dikarya</taxon>
        <taxon>Ascomycota</taxon>
        <taxon>Pezizomycotina</taxon>
        <taxon>Dothideomycetes</taxon>
        <taxon>Dothideomycetidae</taxon>
        <taxon>Capnodiales</taxon>
        <taxon>Piedraiaceae</taxon>
        <taxon>Piedraia</taxon>
    </lineage>
</organism>
<feature type="transmembrane region" description="Helical" evidence="11">
    <location>
        <begin position="60"/>
        <end position="81"/>
    </location>
</feature>
<dbReference type="InterPro" id="IPR023395">
    <property type="entry name" value="MCP_dom_sf"/>
</dbReference>
<dbReference type="SUPFAM" id="SSF103506">
    <property type="entry name" value="Mitochondrial carrier"/>
    <property type="match status" value="1"/>
</dbReference>
<proteinExistence type="inferred from homology"/>
<feature type="transmembrane region" description="Helical" evidence="11">
    <location>
        <begin position="102"/>
        <end position="123"/>
    </location>
</feature>
<keyword evidence="8 9" id="KW-0472">Membrane</keyword>
<feature type="repeat" description="Solcar" evidence="9">
    <location>
        <begin position="97"/>
        <end position="184"/>
    </location>
</feature>
<sequence>MTQLIEPLSGLTAGLVSTLAVHPFDVIKTRMQLGHNPNTWTTTRDILTESHGLGNVVRNLYRGIAPNLLGNSVSWGLYFLFYARVKDGLASYRHGRLTTGDFFVSSAVAGLLTSALTNPIWVLKTRILSTSRDTPGAYASMMQGARVIYSREGVRGFYRGLVPSLFGVAHGAVQFVLYERFKEFMARHGEVLGNMEILTASAASKIFASAATYPYQVIRARLQAYDAERHYTTMGEVVRKVWRQRGLRGFYAGLVPSFVRVLPSTCVTFLVYENTRYYLHVLR</sequence>
<feature type="transmembrane region" description="Helical" evidence="11">
    <location>
        <begin position="157"/>
        <end position="178"/>
    </location>
</feature>
<feature type="transmembrane region" description="Helical" evidence="11">
    <location>
        <begin position="249"/>
        <end position="272"/>
    </location>
</feature>
<accession>A0A6A7C4H4</accession>
<dbReference type="Gene3D" id="1.50.40.10">
    <property type="entry name" value="Mitochondrial carrier domain"/>
    <property type="match status" value="1"/>
</dbReference>
<keyword evidence="6" id="KW-0999">Mitochondrion inner membrane</keyword>
<dbReference type="GO" id="GO:0055085">
    <property type="term" value="P:transmembrane transport"/>
    <property type="evidence" value="ECO:0007669"/>
    <property type="project" value="InterPro"/>
</dbReference>
<dbReference type="Proteomes" id="UP000799421">
    <property type="component" value="Unassembled WGS sequence"/>
</dbReference>
<evidence type="ECO:0000256" key="9">
    <source>
        <dbReference type="PROSITE-ProRule" id="PRU00282"/>
    </source>
</evidence>
<keyword evidence="4 9" id="KW-0812">Transmembrane</keyword>
<dbReference type="EMBL" id="MU005969">
    <property type="protein sequence ID" value="KAF2861949.1"/>
    <property type="molecule type" value="Genomic_DNA"/>
</dbReference>
<evidence type="ECO:0000256" key="8">
    <source>
        <dbReference type="ARBA" id="ARBA00023136"/>
    </source>
</evidence>
<feature type="repeat" description="Solcar" evidence="9">
    <location>
        <begin position="192"/>
        <end position="278"/>
    </location>
</feature>
<dbReference type="Pfam" id="PF00153">
    <property type="entry name" value="Mito_carr"/>
    <property type="match status" value="3"/>
</dbReference>
<evidence type="ECO:0000256" key="5">
    <source>
        <dbReference type="ARBA" id="ARBA00022737"/>
    </source>
</evidence>
<keyword evidence="3 10" id="KW-0813">Transport</keyword>
<gene>
    <name evidence="12" type="ORF">K470DRAFT_213785</name>
</gene>
<protein>
    <submittedName>
        <fullName evidence="12">Mitochondrial carrier</fullName>
    </submittedName>
</protein>
<evidence type="ECO:0000256" key="1">
    <source>
        <dbReference type="ARBA" id="ARBA00004141"/>
    </source>
</evidence>
<evidence type="ECO:0000256" key="3">
    <source>
        <dbReference type="ARBA" id="ARBA00022448"/>
    </source>
</evidence>
<keyword evidence="5" id="KW-0677">Repeat</keyword>
<comment type="similarity">
    <text evidence="2 10">Belongs to the mitochondrial carrier (TC 2.A.29) family.</text>
</comment>
<evidence type="ECO:0000256" key="10">
    <source>
        <dbReference type="RuleBase" id="RU000488"/>
    </source>
</evidence>
<dbReference type="GO" id="GO:0016020">
    <property type="term" value="C:membrane"/>
    <property type="evidence" value="ECO:0007669"/>
    <property type="project" value="UniProtKB-SubCell"/>
</dbReference>
<dbReference type="GO" id="GO:0006862">
    <property type="term" value="P:nucleotide transport"/>
    <property type="evidence" value="ECO:0007669"/>
    <property type="project" value="InterPro"/>
</dbReference>
<comment type="subcellular location">
    <subcellularLocation>
        <location evidence="1">Membrane</location>
        <topology evidence="1">Multi-pass membrane protein</topology>
    </subcellularLocation>
</comment>
<evidence type="ECO:0000256" key="11">
    <source>
        <dbReference type="SAM" id="Phobius"/>
    </source>
</evidence>
<reference evidence="12" key="1">
    <citation type="journal article" date="2020" name="Stud. Mycol.">
        <title>101 Dothideomycetes genomes: a test case for predicting lifestyles and emergence of pathogens.</title>
        <authorList>
            <person name="Haridas S."/>
            <person name="Albert R."/>
            <person name="Binder M."/>
            <person name="Bloem J."/>
            <person name="Labutti K."/>
            <person name="Salamov A."/>
            <person name="Andreopoulos B."/>
            <person name="Baker S."/>
            <person name="Barry K."/>
            <person name="Bills G."/>
            <person name="Bluhm B."/>
            <person name="Cannon C."/>
            <person name="Castanera R."/>
            <person name="Culley D."/>
            <person name="Daum C."/>
            <person name="Ezra D."/>
            <person name="Gonzalez J."/>
            <person name="Henrissat B."/>
            <person name="Kuo A."/>
            <person name="Liang C."/>
            <person name="Lipzen A."/>
            <person name="Lutzoni F."/>
            <person name="Magnuson J."/>
            <person name="Mondo S."/>
            <person name="Nolan M."/>
            <person name="Ohm R."/>
            <person name="Pangilinan J."/>
            <person name="Park H.-J."/>
            <person name="Ramirez L."/>
            <person name="Alfaro M."/>
            <person name="Sun H."/>
            <person name="Tritt A."/>
            <person name="Yoshinaga Y."/>
            <person name="Zwiers L.-H."/>
            <person name="Turgeon B."/>
            <person name="Goodwin S."/>
            <person name="Spatafora J."/>
            <person name="Crous P."/>
            <person name="Grigoriev I."/>
        </authorList>
    </citation>
    <scope>NUCLEOTIDE SEQUENCE</scope>
    <source>
        <strain evidence="12">CBS 480.64</strain>
    </source>
</reference>